<sequence length="306" mass="33389">MFTDPPQVSVRLGANLNGSSIREGVDVYFECTIDANPRITRVIWNRAGRSIINDPSGGVIVSNQTLVLQSVSRSSAGYYSCGAANSQGETHSSPFLLHVKCKHFVDEPECGDRQQKVYGAARLEEVLVECEVDANPAPSEFRWWFNNSSVRRRPLETFNWTKGYSVAAYTPTSETDYGTLLCSATNQLGTQAVPCVFHIVPAGKPDTPQNCTVTNRSMSWIQVNCVRGFDGGLPQEIAAEISHNGRIILNLTSGAGALFHISGLDPGNEYFVTIYSTNAKGKSDPTNLIVTTLGQSQQPHRRITGM</sequence>
<keyword evidence="3" id="KW-1185">Reference proteome</keyword>
<feature type="domain" description="Ig-like" evidence="1">
    <location>
        <begin position="6"/>
        <end position="92"/>
    </location>
</feature>
<organism evidence="2 3">
    <name type="scientific">Ranatra chinensis</name>
    <dbReference type="NCBI Taxonomy" id="642074"/>
    <lineage>
        <taxon>Eukaryota</taxon>
        <taxon>Metazoa</taxon>
        <taxon>Ecdysozoa</taxon>
        <taxon>Arthropoda</taxon>
        <taxon>Hexapoda</taxon>
        <taxon>Insecta</taxon>
        <taxon>Pterygota</taxon>
        <taxon>Neoptera</taxon>
        <taxon>Paraneoptera</taxon>
        <taxon>Hemiptera</taxon>
        <taxon>Heteroptera</taxon>
        <taxon>Panheteroptera</taxon>
        <taxon>Nepomorpha</taxon>
        <taxon>Nepidae</taxon>
        <taxon>Ranatrinae</taxon>
        <taxon>Ranatra</taxon>
    </lineage>
</organism>
<accession>A0ABD0YF61</accession>
<dbReference type="AlphaFoldDB" id="A0ABD0YF61"/>
<dbReference type="PANTHER" id="PTHR23278">
    <property type="entry name" value="SIDESTEP PROTEIN"/>
    <property type="match status" value="1"/>
</dbReference>
<evidence type="ECO:0000259" key="1">
    <source>
        <dbReference type="PROSITE" id="PS50835"/>
    </source>
</evidence>
<dbReference type="SMART" id="SM00409">
    <property type="entry name" value="IG"/>
    <property type="match status" value="2"/>
</dbReference>
<dbReference type="Proteomes" id="UP001558652">
    <property type="component" value="Unassembled WGS sequence"/>
</dbReference>
<dbReference type="CDD" id="cd00063">
    <property type="entry name" value="FN3"/>
    <property type="match status" value="1"/>
</dbReference>
<evidence type="ECO:0000313" key="2">
    <source>
        <dbReference type="EMBL" id="KAL1129902.1"/>
    </source>
</evidence>
<dbReference type="InterPro" id="IPR003961">
    <property type="entry name" value="FN3_dom"/>
</dbReference>
<name>A0ABD0YF61_9HEMI</name>
<dbReference type="Gene3D" id="2.60.40.10">
    <property type="entry name" value="Immunoglobulins"/>
    <property type="match status" value="3"/>
</dbReference>
<dbReference type="Pfam" id="PF13927">
    <property type="entry name" value="Ig_3"/>
    <property type="match status" value="1"/>
</dbReference>
<dbReference type="PANTHER" id="PTHR23278:SF19">
    <property type="entry name" value="OBSCURIN"/>
    <property type="match status" value="1"/>
</dbReference>
<dbReference type="InterPro" id="IPR007110">
    <property type="entry name" value="Ig-like_dom"/>
</dbReference>
<dbReference type="SUPFAM" id="SSF49265">
    <property type="entry name" value="Fibronectin type III"/>
    <property type="match status" value="1"/>
</dbReference>
<dbReference type="SMART" id="SM00408">
    <property type="entry name" value="IGc2"/>
    <property type="match status" value="1"/>
</dbReference>
<dbReference type="InterPro" id="IPR013783">
    <property type="entry name" value="Ig-like_fold"/>
</dbReference>
<reference evidence="2 3" key="1">
    <citation type="submission" date="2024-07" db="EMBL/GenBank/DDBJ databases">
        <title>Chromosome-level genome assembly of the water stick insect Ranatra chinensis (Heteroptera: Nepidae).</title>
        <authorList>
            <person name="Liu X."/>
        </authorList>
    </citation>
    <scope>NUCLEOTIDE SEQUENCE [LARGE SCALE GENOMIC DNA]</scope>
    <source>
        <strain evidence="2">Cailab_2021Rc</strain>
        <tissue evidence="2">Muscle</tissue>
    </source>
</reference>
<dbReference type="InterPro" id="IPR036116">
    <property type="entry name" value="FN3_sf"/>
</dbReference>
<proteinExistence type="predicted"/>
<gene>
    <name evidence="2" type="ORF">AAG570_012846</name>
</gene>
<dbReference type="InterPro" id="IPR003599">
    <property type="entry name" value="Ig_sub"/>
</dbReference>
<dbReference type="PROSITE" id="PS50835">
    <property type="entry name" value="IG_LIKE"/>
    <property type="match status" value="2"/>
</dbReference>
<dbReference type="InterPro" id="IPR036179">
    <property type="entry name" value="Ig-like_dom_sf"/>
</dbReference>
<dbReference type="EMBL" id="JBFDAA010000008">
    <property type="protein sequence ID" value="KAL1129902.1"/>
    <property type="molecule type" value="Genomic_DNA"/>
</dbReference>
<dbReference type="SUPFAM" id="SSF48726">
    <property type="entry name" value="Immunoglobulin"/>
    <property type="match status" value="2"/>
</dbReference>
<comment type="caution">
    <text evidence="2">The sequence shown here is derived from an EMBL/GenBank/DDBJ whole genome shotgun (WGS) entry which is preliminary data.</text>
</comment>
<dbReference type="SMART" id="SM00060">
    <property type="entry name" value="FN3"/>
    <property type="match status" value="1"/>
</dbReference>
<protein>
    <recommendedName>
        <fullName evidence="1">Ig-like domain-containing protein</fullName>
    </recommendedName>
</protein>
<dbReference type="InterPro" id="IPR003598">
    <property type="entry name" value="Ig_sub2"/>
</dbReference>
<evidence type="ECO:0000313" key="3">
    <source>
        <dbReference type="Proteomes" id="UP001558652"/>
    </source>
</evidence>
<feature type="domain" description="Ig-like" evidence="1">
    <location>
        <begin position="108"/>
        <end position="194"/>
    </location>
</feature>